<dbReference type="EMBL" id="MN740658">
    <property type="protein sequence ID" value="QHU06630.1"/>
    <property type="molecule type" value="Genomic_DNA"/>
</dbReference>
<accession>A0A6C0JPK4</accession>
<sequence length="85" mass="9904">MPSKYYNHETWPSPVAKIVVKNLGLDVLPGGIKIKRITHDQALDILTKRANKNRVEEFLSMKRENAWIAIGATFNPLYKKDRKYY</sequence>
<proteinExistence type="predicted"/>
<organism evidence="1">
    <name type="scientific">viral metagenome</name>
    <dbReference type="NCBI Taxonomy" id="1070528"/>
    <lineage>
        <taxon>unclassified sequences</taxon>
        <taxon>metagenomes</taxon>
        <taxon>organismal metagenomes</taxon>
    </lineage>
</organism>
<reference evidence="1" key="1">
    <citation type="journal article" date="2020" name="Nature">
        <title>Giant virus diversity and host interactions through global metagenomics.</title>
        <authorList>
            <person name="Schulz F."/>
            <person name="Roux S."/>
            <person name="Paez-Espino D."/>
            <person name="Jungbluth S."/>
            <person name="Walsh D.A."/>
            <person name="Denef V.J."/>
            <person name="McMahon K.D."/>
            <person name="Konstantinidis K.T."/>
            <person name="Eloe-Fadrosh E.A."/>
            <person name="Kyrpides N.C."/>
            <person name="Woyke T."/>
        </authorList>
    </citation>
    <scope>NUCLEOTIDE SEQUENCE</scope>
    <source>
        <strain evidence="1">GVMAG-S-1035315-10</strain>
    </source>
</reference>
<evidence type="ECO:0000313" key="1">
    <source>
        <dbReference type="EMBL" id="QHU06630.1"/>
    </source>
</evidence>
<name>A0A6C0JPK4_9ZZZZ</name>
<protein>
    <submittedName>
        <fullName evidence="1">Uncharacterized protein</fullName>
    </submittedName>
</protein>
<dbReference type="AlphaFoldDB" id="A0A6C0JPK4"/>